<dbReference type="GeneID" id="36844505"/>
<sequence>MHHTAHAPNSPGACFGHRRVPPPPVINNAAGHLAPIIAMKSVTSPAQTSLTGDSTKSDSRTGDPDVESPKLAKSAEPRSADFSNMSPPTGPTLEDFKIITAIDGKMEIQLADGTKFILGDHTNEETIIRRWHDDPAYLPSVMDKHSDHYASRSLTESNHNT</sequence>
<accession>A0A2U7UAA2</accession>
<dbReference type="RefSeq" id="YP_009483633.1">
    <property type="nucleotide sequence ID" value="NC_037667.1"/>
</dbReference>
<feature type="compositionally biased region" description="Polar residues" evidence="1">
    <location>
        <begin position="44"/>
        <end position="54"/>
    </location>
</feature>
<organism evidence="2">
    <name type="scientific">Pandoravirus quercus</name>
    <dbReference type="NCBI Taxonomy" id="2107709"/>
    <lineage>
        <taxon>Viruses</taxon>
        <taxon>Pandoravirus</taxon>
    </lineage>
</organism>
<proteinExistence type="predicted"/>
<dbReference type="KEGG" id="vg:36844505"/>
<reference evidence="2" key="1">
    <citation type="journal article" date="2018" name="Nat. Commun.">
        <title>Diversity and evolution of the emerging Pandoraviridae family.</title>
        <authorList>
            <person name="Legendre M."/>
            <person name="Fabre E."/>
            <person name="Poirot O."/>
            <person name="Jeudy S."/>
            <person name="Lartigue A."/>
            <person name="Alempic J.M."/>
            <person name="Beucher L."/>
            <person name="Philippe N."/>
            <person name="Bertaux L."/>
            <person name="Christo-Foroux E."/>
            <person name="Labadie K."/>
            <person name="Coute Y."/>
            <person name="Abergel C."/>
            <person name="Claverie J.M."/>
        </authorList>
    </citation>
    <scope>NUCLEOTIDE SEQUENCE [LARGE SCALE GENOMIC DNA]</scope>
    <source>
        <strain evidence="2">Quercus</strain>
    </source>
</reference>
<dbReference type="EMBL" id="MG011689">
    <property type="protein sequence ID" value="AVK75364.1"/>
    <property type="molecule type" value="Genomic_DNA"/>
</dbReference>
<protein>
    <submittedName>
        <fullName evidence="2">Uncharacterized protein</fullName>
    </submittedName>
</protein>
<feature type="compositionally biased region" description="Basic and acidic residues" evidence="1">
    <location>
        <begin position="55"/>
        <end position="79"/>
    </location>
</feature>
<evidence type="ECO:0000256" key="1">
    <source>
        <dbReference type="SAM" id="MobiDB-lite"/>
    </source>
</evidence>
<name>A0A2U7UAA2_9VIRU</name>
<feature type="region of interest" description="Disordered" evidence="1">
    <location>
        <begin position="44"/>
        <end position="93"/>
    </location>
</feature>
<evidence type="ECO:0000313" key="2">
    <source>
        <dbReference type="EMBL" id="AVK75364.1"/>
    </source>
</evidence>
<dbReference type="Proteomes" id="UP000248852">
    <property type="component" value="Segment"/>
</dbReference>
<gene>
    <name evidence="2" type="ORF">pqer_cds_942</name>
</gene>